<accession>A0ABX8VDD1</accession>
<dbReference type="Proteomes" id="UP000825367">
    <property type="component" value="Chromosome"/>
</dbReference>
<dbReference type="InterPro" id="IPR013078">
    <property type="entry name" value="His_Pase_superF_clade-1"/>
</dbReference>
<sequence length="197" mass="20895">MGVAASVGRAADKSADLVRHVPKPFSLTGVTAGQRTLILMRHAKSDYPDGVADHDRPLASRGIREAGLAGEWLRVNVPSIELVLCSSATRTRQTLDYTAIDAPVNYSERLYGATPGTMLAEINQVPDDVATVMVVGHEPTMSQLSLGLADPDRSDPEAADQISIKYPTSAIAVLNVPGSWAALELGGAELALFHVPR</sequence>
<dbReference type="PANTHER" id="PTHR47623">
    <property type="entry name" value="OS09G0287300 PROTEIN"/>
    <property type="match status" value="1"/>
</dbReference>
<reference evidence="1 2" key="1">
    <citation type="submission" date="2021-07" db="EMBL/GenBank/DDBJ databases">
        <title>Whole genome sequencing of non-tuberculosis mycobacteria type-strains.</title>
        <authorList>
            <person name="Igarashi Y."/>
            <person name="Osugi A."/>
            <person name="Mitarai S."/>
        </authorList>
    </citation>
    <scope>NUCLEOTIDE SEQUENCE [LARGE SCALE GENOMIC DNA]</scope>
    <source>
        <strain evidence="1 2">JCM 16370</strain>
    </source>
</reference>
<dbReference type="SMART" id="SM00855">
    <property type="entry name" value="PGAM"/>
    <property type="match status" value="1"/>
</dbReference>
<evidence type="ECO:0000313" key="2">
    <source>
        <dbReference type="Proteomes" id="UP000825367"/>
    </source>
</evidence>
<dbReference type="EMBL" id="CP080333">
    <property type="protein sequence ID" value="QYL15780.1"/>
    <property type="molecule type" value="Genomic_DNA"/>
</dbReference>
<dbReference type="Pfam" id="PF00300">
    <property type="entry name" value="His_Phos_1"/>
    <property type="match status" value="1"/>
</dbReference>
<name>A0ABX8VDD1_9MYCO</name>
<dbReference type="PANTHER" id="PTHR47623:SF1">
    <property type="entry name" value="OS09G0287300 PROTEIN"/>
    <property type="match status" value="1"/>
</dbReference>
<dbReference type="Gene3D" id="3.40.50.1240">
    <property type="entry name" value="Phosphoglycerate mutase-like"/>
    <property type="match status" value="1"/>
</dbReference>
<dbReference type="InterPro" id="IPR029033">
    <property type="entry name" value="His_PPase_superfam"/>
</dbReference>
<gene>
    <name evidence="1" type="ORF">K0O64_22320</name>
</gene>
<proteinExistence type="predicted"/>
<dbReference type="CDD" id="cd07067">
    <property type="entry name" value="HP_PGM_like"/>
    <property type="match status" value="1"/>
</dbReference>
<keyword evidence="2" id="KW-1185">Reference proteome</keyword>
<protein>
    <submittedName>
        <fullName evidence="1">Histidine phosphatase family protein</fullName>
    </submittedName>
</protein>
<organism evidence="1 2">
    <name type="scientific">Mycolicibacterium pallens</name>
    <dbReference type="NCBI Taxonomy" id="370524"/>
    <lineage>
        <taxon>Bacteria</taxon>
        <taxon>Bacillati</taxon>
        <taxon>Actinomycetota</taxon>
        <taxon>Actinomycetes</taxon>
        <taxon>Mycobacteriales</taxon>
        <taxon>Mycobacteriaceae</taxon>
        <taxon>Mycolicibacterium</taxon>
    </lineage>
</organism>
<dbReference type="SUPFAM" id="SSF53254">
    <property type="entry name" value="Phosphoglycerate mutase-like"/>
    <property type="match status" value="1"/>
</dbReference>
<evidence type="ECO:0000313" key="1">
    <source>
        <dbReference type="EMBL" id="QYL15780.1"/>
    </source>
</evidence>